<keyword evidence="2 13" id="KW-0963">Cytoplasm</keyword>
<keyword evidence="5 13" id="KW-0220">Diaminopimelate biosynthesis</keyword>
<feature type="binding site" evidence="13">
    <location>
        <begin position="8"/>
        <end position="13"/>
    </location>
    <ligand>
        <name>NAD(+)</name>
        <dbReference type="ChEBI" id="CHEBI:57540"/>
    </ligand>
</feature>
<evidence type="ECO:0000313" key="17">
    <source>
        <dbReference type="Proteomes" id="UP000824110"/>
    </source>
</evidence>
<dbReference type="InterPro" id="IPR036291">
    <property type="entry name" value="NAD(P)-bd_dom_sf"/>
</dbReference>
<feature type="binding site" evidence="13">
    <location>
        <begin position="85"/>
        <end position="87"/>
    </location>
    <ligand>
        <name>NAD(+)</name>
        <dbReference type="ChEBI" id="CHEBI:57540"/>
    </ligand>
</feature>
<evidence type="ECO:0000256" key="11">
    <source>
        <dbReference type="ARBA" id="ARBA00049080"/>
    </source>
</evidence>
<comment type="catalytic activity">
    <reaction evidence="11 13">
        <text>(S)-2,3,4,5-tetrahydrodipicolinate + NADP(+) + H2O = (2S,4S)-4-hydroxy-2,3,4,5-tetrahydrodipicolinate + NADPH + H(+)</text>
        <dbReference type="Rhea" id="RHEA:35331"/>
        <dbReference type="ChEBI" id="CHEBI:15377"/>
        <dbReference type="ChEBI" id="CHEBI:15378"/>
        <dbReference type="ChEBI" id="CHEBI:16845"/>
        <dbReference type="ChEBI" id="CHEBI:57783"/>
        <dbReference type="ChEBI" id="CHEBI:58349"/>
        <dbReference type="ChEBI" id="CHEBI:67139"/>
        <dbReference type="EC" id="1.17.1.8"/>
    </reaction>
</comment>
<feature type="binding site" evidence="13">
    <location>
        <position position="36"/>
    </location>
    <ligand>
        <name>NADP(+)</name>
        <dbReference type="ChEBI" id="CHEBI:58349"/>
    </ligand>
</feature>
<dbReference type="GO" id="GO:0051287">
    <property type="term" value="F:NAD binding"/>
    <property type="evidence" value="ECO:0007669"/>
    <property type="project" value="UniProtKB-UniRule"/>
</dbReference>
<comment type="caution">
    <text evidence="16">The sequence shown here is derived from an EMBL/GenBank/DDBJ whole genome shotgun (WGS) entry which is preliminary data.</text>
</comment>
<dbReference type="GO" id="GO:0050661">
    <property type="term" value="F:NADP binding"/>
    <property type="evidence" value="ECO:0007669"/>
    <property type="project" value="UniProtKB-UniRule"/>
</dbReference>
<sequence length="251" mass="27121">MIKVLVCGIAGHMGRNILDLLKGDQDACAVCGVDVRTPENFEGKVYKSFDEVSEKVDVVIDFSSPACLEGELDYCKKYGVPAVIAATGHTKEQLEYIKACAEDVAIFRTANFSVGVNLLVKLVREAAEFLGEKFDIEIIEKHHNLKKDAPSGTALMLAESANSAFEPEKPYVYGREGIVGARGNEIGIHAVRGGTIVGEHEVMFCGEDEIITLSHSARSKKVFAAGAIRAAKWISGKPAGLYDMKDVLADL</sequence>
<name>A0A9D1MJS6_9FIRM</name>
<evidence type="ECO:0000256" key="7">
    <source>
        <dbReference type="ARBA" id="ARBA00023027"/>
    </source>
</evidence>
<dbReference type="Pfam" id="PF05173">
    <property type="entry name" value="DapB_C"/>
    <property type="match status" value="1"/>
</dbReference>
<dbReference type="HAMAP" id="MF_00102">
    <property type="entry name" value="DapB"/>
    <property type="match status" value="1"/>
</dbReference>
<evidence type="ECO:0000256" key="13">
    <source>
        <dbReference type="HAMAP-Rule" id="MF_00102"/>
    </source>
</evidence>
<evidence type="ECO:0000256" key="5">
    <source>
        <dbReference type="ARBA" id="ARBA00022915"/>
    </source>
</evidence>
<accession>A0A9D1MJS6</accession>
<dbReference type="SUPFAM" id="SSF51735">
    <property type="entry name" value="NAD(P)-binding Rossmann-fold domains"/>
    <property type="match status" value="1"/>
</dbReference>
<comment type="subunit">
    <text evidence="13">Homotetramer.</text>
</comment>
<evidence type="ECO:0000256" key="6">
    <source>
        <dbReference type="ARBA" id="ARBA00023002"/>
    </source>
</evidence>
<evidence type="ECO:0000259" key="15">
    <source>
        <dbReference type="Pfam" id="PF05173"/>
    </source>
</evidence>
<reference evidence="16" key="2">
    <citation type="journal article" date="2021" name="PeerJ">
        <title>Extensive microbial diversity within the chicken gut microbiome revealed by metagenomics and culture.</title>
        <authorList>
            <person name="Gilroy R."/>
            <person name="Ravi A."/>
            <person name="Getino M."/>
            <person name="Pursley I."/>
            <person name="Horton D.L."/>
            <person name="Alikhan N.F."/>
            <person name="Baker D."/>
            <person name="Gharbi K."/>
            <person name="Hall N."/>
            <person name="Watson M."/>
            <person name="Adriaenssens E.M."/>
            <person name="Foster-Nyarko E."/>
            <person name="Jarju S."/>
            <person name="Secka A."/>
            <person name="Antonio M."/>
            <person name="Oren A."/>
            <person name="Chaudhuri R.R."/>
            <person name="La Ragione R."/>
            <person name="Hildebrand F."/>
            <person name="Pallen M.J."/>
        </authorList>
    </citation>
    <scope>NUCLEOTIDE SEQUENCE</scope>
    <source>
        <strain evidence="16">CHK195-12923</strain>
    </source>
</reference>
<dbReference type="GO" id="GO:0016726">
    <property type="term" value="F:oxidoreductase activity, acting on CH or CH2 groups, NAD or NADP as acceptor"/>
    <property type="evidence" value="ECO:0007669"/>
    <property type="project" value="UniProtKB-UniRule"/>
</dbReference>
<dbReference type="Proteomes" id="UP000824110">
    <property type="component" value="Unassembled WGS sequence"/>
</dbReference>
<dbReference type="PANTHER" id="PTHR20836:SF0">
    <property type="entry name" value="4-HYDROXY-TETRAHYDRODIPICOLINATE REDUCTASE 1, CHLOROPLASTIC-RELATED"/>
    <property type="match status" value="1"/>
</dbReference>
<comment type="catalytic activity">
    <reaction evidence="12 13">
        <text>(S)-2,3,4,5-tetrahydrodipicolinate + NAD(+) + H2O = (2S,4S)-4-hydroxy-2,3,4,5-tetrahydrodipicolinate + NADH + H(+)</text>
        <dbReference type="Rhea" id="RHEA:35323"/>
        <dbReference type="ChEBI" id="CHEBI:15377"/>
        <dbReference type="ChEBI" id="CHEBI:15378"/>
        <dbReference type="ChEBI" id="CHEBI:16845"/>
        <dbReference type="ChEBI" id="CHEBI:57540"/>
        <dbReference type="ChEBI" id="CHEBI:57945"/>
        <dbReference type="ChEBI" id="CHEBI:67139"/>
        <dbReference type="EC" id="1.17.1.8"/>
    </reaction>
</comment>
<dbReference type="Gene3D" id="3.40.50.720">
    <property type="entry name" value="NAD(P)-binding Rossmann-like Domain"/>
    <property type="match status" value="1"/>
</dbReference>
<dbReference type="SUPFAM" id="SSF55347">
    <property type="entry name" value="Glyceraldehyde-3-phosphate dehydrogenase-like, C-terminal domain"/>
    <property type="match status" value="1"/>
</dbReference>
<evidence type="ECO:0000256" key="1">
    <source>
        <dbReference type="ARBA" id="ARBA00006642"/>
    </source>
</evidence>
<dbReference type="EMBL" id="DVNE01000020">
    <property type="protein sequence ID" value="HIU61411.1"/>
    <property type="molecule type" value="Genomic_DNA"/>
</dbReference>
<keyword evidence="8 13" id="KW-0457">Lysine biosynthesis</keyword>
<feature type="domain" description="Dihydrodipicolinate reductase C-terminal" evidence="15">
    <location>
        <begin position="115"/>
        <end position="248"/>
    </location>
</feature>
<comment type="pathway">
    <text evidence="9 13">Amino-acid biosynthesis; L-lysine biosynthesis via DAP pathway; (S)-tetrahydrodipicolinate from L-aspartate: step 4/4.</text>
</comment>
<evidence type="ECO:0000256" key="4">
    <source>
        <dbReference type="ARBA" id="ARBA00022857"/>
    </source>
</evidence>
<dbReference type="Gene3D" id="3.30.360.10">
    <property type="entry name" value="Dihydrodipicolinate Reductase, domain 2"/>
    <property type="match status" value="1"/>
</dbReference>
<dbReference type="CDD" id="cd02274">
    <property type="entry name" value="DHDPR_N"/>
    <property type="match status" value="1"/>
</dbReference>
<evidence type="ECO:0000259" key="14">
    <source>
        <dbReference type="Pfam" id="PF01113"/>
    </source>
</evidence>
<evidence type="ECO:0000256" key="10">
    <source>
        <dbReference type="ARBA" id="ARBA00038983"/>
    </source>
</evidence>
<feature type="domain" description="Dihydrodipicolinate reductase N-terminal" evidence="14">
    <location>
        <begin position="2"/>
        <end position="112"/>
    </location>
</feature>
<keyword evidence="6 13" id="KW-0560">Oxidoreductase</keyword>
<evidence type="ECO:0000256" key="9">
    <source>
        <dbReference type="ARBA" id="ARBA00037922"/>
    </source>
</evidence>
<dbReference type="GO" id="GO:0019877">
    <property type="term" value="P:diaminopimelate biosynthetic process"/>
    <property type="evidence" value="ECO:0007669"/>
    <property type="project" value="UniProtKB-UniRule"/>
</dbReference>
<dbReference type="InterPro" id="IPR000846">
    <property type="entry name" value="DapB_N"/>
</dbReference>
<feature type="binding site" evidence="13">
    <location>
        <begin position="109"/>
        <end position="112"/>
    </location>
    <ligand>
        <name>NAD(+)</name>
        <dbReference type="ChEBI" id="CHEBI:57540"/>
    </ligand>
</feature>
<evidence type="ECO:0000256" key="2">
    <source>
        <dbReference type="ARBA" id="ARBA00022490"/>
    </source>
</evidence>
<keyword evidence="7 13" id="KW-0520">NAD</keyword>
<evidence type="ECO:0000256" key="12">
    <source>
        <dbReference type="ARBA" id="ARBA00049396"/>
    </source>
</evidence>
<dbReference type="InterPro" id="IPR022663">
    <property type="entry name" value="DapB_C"/>
</dbReference>
<dbReference type="PANTHER" id="PTHR20836">
    <property type="entry name" value="DIHYDRODIPICOLINATE REDUCTASE"/>
    <property type="match status" value="1"/>
</dbReference>
<dbReference type="GO" id="GO:0008839">
    <property type="term" value="F:4-hydroxy-tetrahydrodipicolinate reductase"/>
    <property type="evidence" value="ECO:0007669"/>
    <property type="project" value="UniProtKB-UniRule"/>
</dbReference>
<feature type="active site" description="Proton donor/acceptor" evidence="13">
    <location>
        <position position="142"/>
    </location>
</feature>
<dbReference type="PROSITE" id="PS01298">
    <property type="entry name" value="DAPB"/>
    <property type="match status" value="1"/>
</dbReference>
<comment type="function">
    <text evidence="13">Catalyzes the conversion of 4-hydroxy-tetrahydrodipicolinate (HTPA) to tetrahydrodipicolinate.</text>
</comment>
<comment type="similarity">
    <text evidence="1 13">Belongs to the DapB family.</text>
</comment>
<evidence type="ECO:0000256" key="8">
    <source>
        <dbReference type="ARBA" id="ARBA00023154"/>
    </source>
</evidence>
<reference evidence="16" key="1">
    <citation type="submission" date="2020-10" db="EMBL/GenBank/DDBJ databases">
        <authorList>
            <person name="Gilroy R."/>
        </authorList>
    </citation>
    <scope>NUCLEOTIDE SEQUENCE</scope>
    <source>
        <strain evidence="16">CHK195-12923</strain>
    </source>
</reference>
<feature type="binding site" evidence="13">
    <location>
        <begin position="152"/>
        <end position="153"/>
    </location>
    <ligand>
        <name>(S)-2,3,4,5-tetrahydrodipicolinate</name>
        <dbReference type="ChEBI" id="CHEBI:16845"/>
    </ligand>
</feature>
<proteinExistence type="inferred from homology"/>
<evidence type="ECO:0000313" key="16">
    <source>
        <dbReference type="EMBL" id="HIU61411.1"/>
    </source>
</evidence>
<keyword evidence="3 13" id="KW-0028">Amino-acid biosynthesis</keyword>
<dbReference type="NCBIfam" id="TIGR00036">
    <property type="entry name" value="dapB"/>
    <property type="match status" value="1"/>
</dbReference>
<comment type="subcellular location">
    <subcellularLocation>
        <location evidence="13">Cytoplasm</location>
    </subcellularLocation>
</comment>
<dbReference type="GO" id="GO:0009089">
    <property type="term" value="P:lysine biosynthetic process via diaminopimelate"/>
    <property type="evidence" value="ECO:0007669"/>
    <property type="project" value="UniProtKB-UniRule"/>
</dbReference>
<feature type="binding site" evidence="13">
    <location>
        <position position="143"/>
    </location>
    <ligand>
        <name>(S)-2,3,4,5-tetrahydrodipicolinate</name>
        <dbReference type="ChEBI" id="CHEBI:16845"/>
    </ligand>
</feature>
<evidence type="ECO:0000256" key="3">
    <source>
        <dbReference type="ARBA" id="ARBA00022605"/>
    </source>
</evidence>
<dbReference type="Pfam" id="PF01113">
    <property type="entry name" value="DapB_N"/>
    <property type="match status" value="1"/>
</dbReference>
<dbReference type="PIRSF" id="PIRSF000161">
    <property type="entry name" value="DHPR"/>
    <property type="match status" value="1"/>
</dbReference>
<comment type="caution">
    <text evidence="13">Was originally thought to be a dihydrodipicolinate reductase (DHDPR), catalyzing the conversion of dihydrodipicolinate to tetrahydrodipicolinate. However, it was shown in E.coli that the substrate of the enzymatic reaction is not dihydrodipicolinate (DHDP) but in fact (2S,4S)-4-hydroxy-2,3,4,5-tetrahydrodipicolinic acid (HTPA), the product released by the DapA-catalyzed reaction.</text>
</comment>
<protein>
    <recommendedName>
        <fullName evidence="10 13">4-hydroxy-tetrahydrodipicolinate reductase</fullName>
        <shortName evidence="13">HTPA reductase</shortName>
        <ecNumber evidence="10 13">1.17.1.8</ecNumber>
    </recommendedName>
</protein>
<gene>
    <name evidence="13" type="primary">dapB</name>
    <name evidence="16" type="ORF">IAB69_02045</name>
</gene>
<organism evidence="16 17">
    <name type="scientific">Candidatus Coproplasma excrementigallinarum</name>
    <dbReference type="NCBI Taxonomy" id="2840747"/>
    <lineage>
        <taxon>Bacteria</taxon>
        <taxon>Bacillati</taxon>
        <taxon>Bacillota</taxon>
        <taxon>Clostridia</taxon>
        <taxon>Eubacteriales</taxon>
        <taxon>Candidatus Coproplasma</taxon>
    </lineage>
</organism>
<dbReference type="EC" id="1.17.1.8" evidence="10 13"/>
<feature type="binding site" evidence="13">
    <location>
        <position position="34"/>
    </location>
    <ligand>
        <name>NAD(+)</name>
        <dbReference type="ChEBI" id="CHEBI:57540"/>
    </ligand>
</feature>
<dbReference type="FunFam" id="3.30.360.10:FF:000004">
    <property type="entry name" value="4-hydroxy-tetrahydrodipicolinate reductase"/>
    <property type="match status" value="1"/>
</dbReference>
<dbReference type="AlphaFoldDB" id="A0A9D1MJS6"/>
<dbReference type="InterPro" id="IPR022664">
    <property type="entry name" value="DapB_N_CS"/>
</dbReference>
<dbReference type="InterPro" id="IPR023940">
    <property type="entry name" value="DHDPR_bac"/>
</dbReference>
<keyword evidence="4 13" id="KW-0521">NADP</keyword>
<feature type="active site" description="Proton donor" evidence="13">
    <location>
        <position position="146"/>
    </location>
</feature>
<dbReference type="GO" id="GO:0005737">
    <property type="term" value="C:cytoplasm"/>
    <property type="evidence" value="ECO:0007669"/>
    <property type="project" value="UniProtKB-SubCell"/>
</dbReference>